<dbReference type="HOGENOM" id="CLU_1917723_0_0_1"/>
<accession>A0A0D0C0R8</accession>
<dbReference type="Proteomes" id="UP000054538">
    <property type="component" value="Unassembled WGS sequence"/>
</dbReference>
<reference evidence="2" key="2">
    <citation type="submission" date="2015-01" db="EMBL/GenBank/DDBJ databases">
        <title>Evolutionary Origins and Diversification of the Mycorrhizal Mutualists.</title>
        <authorList>
            <consortium name="DOE Joint Genome Institute"/>
            <consortium name="Mycorrhizal Genomics Consortium"/>
            <person name="Kohler A."/>
            <person name="Kuo A."/>
            <person name="Nagy L.G."/>
            <person name="Floudas D."/>
            <person name="Copeland A."/>
            <person name="Barry K.W."/>
            <person name="Cichocki N."/>
            <person name="Veneault-Fourrey C."/>
            <person name="LaButti K."/>
            <person name="Lindquist E.A."/>
            <person name="Lipzen A."/>
            <person name="Lundell T."/>
            <person name="Morin E."/>
            <person name="Murat C."/>
            <person name="Riley R."/>
            <person name="Ohm R."/>
            <person name="Sun H."/>
            <person name="Tunlid A."/>
            <person name="Henrissat B."/>
            <person name="Grigoriev I.V."/>
            <person name="Hibbett D.S."/>
            <person name="Martin F."/>
        </authorList>
    </citation>
    <scope>NUCLEOTIDE SEQUENCE [LARGE SCALE GENOMIC DNA]</scope>
    <source>
        <strain evidence="2">Ve08.2h10</strain>
    </source>
</reference>
<evidence type="ECO:0000313" key="2">
    <source>
        <dbReference type="Proteomes" id="UP000054538"/>
    </source>
</evidence>
<protein>
    <submittedName>
        <fullName evidence="1">Uncharacterized protein</fullName>
    </submittedName>
</protein>
<proteinExistence type="predicted"/>
<reference evidence="1 2" key="1">
    <citation type="submission" date="2014-04" db="EMBL/GenBank/DDBJ databases">
        <authorList>
            <consortium name="DOE Joint Genome Institute"/>
            <person name="Kuo A."/>
            <person name="Kohler A."/>
            <person name="Jargeat P."/>
            <person name="Nagy L.G."/>
            <person name="Floudas D."/>
            <person name="Copeland A."/>
            <person name="Barry K.W."/>
            <person name="Cichocki N."/>
            <person name="Veneault-Fourrey C."/>
            <person name="LaButti K."/>
            <person name="Lindquist E.A."/>
            <person name="Lipzen A."/>
            <person name="Lundell T."/>
            <person name="Morin E."/>
            <person name="Murat C."/>
            <person name="Sun H."/>
            <person name="Tunlid A."/>
            <person name="Henrissat B."/>
            <person name="Grigoriev I.V."/>
            <person name="Hibbett D.S."/>
            <person name="Martin F."/>
            <person name="Nordberg H.P."/>
            <person name="Cantor M.N."/>
            <person name="Hua S.X."/>
        </authorList>
    </citation>
    <scope>NUCLEOTIDE SEQUENCE [LARGE SCALE GENOMIC DNA]</scope>
    <source>
        <strain evidence="1 2">Ve08.2h10</strain>
    </source>
</reference>
<organism evidence="1 2">
    <name type="scientific">Paxillus rubicundulus Ve08.2h10</name>
    <dbReference type="NCBI Taxonomy" id="930991"/>
    <lineage>
        <taxon>Eukaryota</taxon>
        <taxon>Fungi</taxon>
        <taxon>Dikarya</taxon>
        <taxon>Basidiomycota</taxon>
        <taxon>Agaricomycotina</taxon>
        <taxon>Agaricomycetes</taxon>
        <taxon>Agaricomycetidae</taxon>
        <taxon>Boletales</taxon>
        <taxon>Paxilineae</taxon>
        <taxon>Paxillaceae</taxon>
        <taxon>Paxillus</taxon>
    </lineage>
</organism>
<sequence>MTNLPEGLSKNGVHIEGICGGNGRGRTGCQMTKDGHQWDRSLPSLEAGQTGQLKSCLSIMLGQFTRHKNHVGDNGVIRGSLEVHVQHILCKHDCIVNAHTRGRMIQVQLQVCMPNGFPRLNFGTIITRGVVE</sequence>
<keyword evidence="2" id="KW-1185">Reference proteome</keyword>
<name>A0A0D0C0R8_9AGAM</name>
<gene>
    <name evidence="1" type="ORF">PAXRUDRAFT_28897</name>
</gene>
<dbReference type="AlphaFoldDB" id="A0A0D0C0R8"/>
<dbReference type="EMBL" id="KN827254">
    <property type="protein sequence ID" value="KIK76872.1"/>
    <property type="molecule type" value="Genomic_DNA"/>
</dbReference>
<dbReference type="InParanoid" id="A0A0D0C0R8"/>
<evidence type="ECO:0000313" key="1">
    <source>
        <dbReference type="EMBL" id="KIK76872.1"/>
    </source>
</evidence>